<sequence>MVRDWTAVGCLKARRNQSRVAGENTSGRGDEGFGLFAINAIPREYHA</sequence>
<gene>
    <name evidence="1" type="ordered locus">c2046</name>
</gene>
<protein>
    <submittedName>
        <fullName evidence="1">Uncharacterized protein</fullName>
    </submittedName>
</protein>
<dbReference type="Proteomes" id="UP000001410">
    <property type="component" value="Chromosome"/>
</dbReference>
<name>A0A0H2V8V8_ECOL6</name>
<keyword evidence="2" id="KW-1185">Reference proteome</keyword>
<accession>A0A0H2V8V8</accession>
<reference evidence="1 2" key="1">
    <citation type="journal article" date="2002" name="Proc. Natl. Acad. Sci. U.S.A.">
        <title>Extensive mosaic structure revealed by the complete genome sequence of uropathogenic Escherichia coli.</title>
        <authorList>
            <person name="Welch R.A."/>
            <person name="Burland V."/>
            <person name="Plunkett G.III."/>
            <person name="Redford P."/>
            <person name="Roesch P."/>
            <person name="Rasko D."/>
            <person name="Buckles E.L."/>
            <person name="Liou S.R."/>
            <person name="Boutin A."/>
            <person name="Hackett J."/>
            <person name="Stroud D."/>
            <person name="Mayhew G.F."/>
            <person name="Rose D.J."/>
            <person name="Zhou S."/>
            <person name="Schwartz D.C."/>
            <person name="Perna N.T."/>
            <person name="Mobley H.L."/>
            <person name="Donnenberg M.S."/>
            <person name="Blattner F.R."/>
        </authorList>
    </citation>
    <scope>NUCLEOTIDE SEQUENCE [LARGE SCALE GENOMIC DNA]</scope>
    <source>
        <strain evidence="2">CFT073 / ATCC 700928 / UPEC</strain>
    </source>
</reference>
<dbReference type="HOGENOM" id="CLU_3215494_0_0_6"/>
<dbReference type="KEGG" id="ecc:c2046"/>
<evidence type="ECO:0000313" key="2">
    <source>
        <dbReference type="Proteomes" id="UP000001410"/>
    </source>
</evidence>
<dbReference type="EMBL" id="AE014075">
    <property type="protein sequence ID" value="AAN80506.1"/>
    <property type="molecule type" value="Genomic_DNA"/>
</dbReference>
<evidence type="ECO:0000313" key="1">
    <source>
        <dbReference type="EMBL" id="AAN80506.1"/>
    </source>
</evidence>
<dbReference type="AlphaFoldDB" id="A0A0H2V8V8"/>
<organism evidence="1 2">
    <name type="scientific">Escherichia coli O6:H1 (strain CFT073 / ATCC 700928 / UPEC)</name>
    <dbReference type="NCBI Taxonomy" id="199310"/>
    <lineage>
        <taxon>Bacteria</taxon>
        <taxon>Pseudomonadati</taxon>
        <taxon>Pseudomonadota</taxon>
        <taxon>Gammaproteobacteria</taxon>
        <taxon>Enterobacterales</taxon>
        <taxon>Enterobacteriaceae</taxon>
        <taxon>Escherichia</taxon>
    </lineage>
</organism>
<proteinExistence type="predicted"/>